<dbReference type="AlphaFoldDB" id="A0A3M7QYM3"/>
<gene>
    <name evidence="1" type="ORF">BpHYR1_008109</name>
</gene>
<evidence type="ECO:0000313" key="1">
    <source>
        <dbReference type="EMBL" id="RNA16416.1"/>
    </source>
</evidence>
<proteinExistence type="predicted"/>
<keyword evidence="2" id="KW-1185">Reference proteome</keyword>
<organism evidence="1 2">
    <name type="scientific">Brachionus plicatilis</name>
    <name type="common">Marine rotifer</name>
    <name type="synonym">Brachionus muelleri</name>
    <dbReference type="NCBI Taxonomy" id="10195"/>
    <lineage>
        <taxon>Eukaryota</taxon>
        <taxon>Metazoa</taxon>
        <taxon>Spiralia</taxon>
        <taxon>Gnathifera</taxon>
        <taxon>Rotifera</taxon>
        <taxon>Eurotatoria</taxon>
        <taxon>Monogononta</taxon>
        <taxon>Pseudotrocha</taxon>
        <taxon>Ploima</taxon>
        <taxon>Brachionidae</taxon>
        <taxon>Brachionus</taxon>
    </lineage>
</organism>
<accession>A0A3M7QYM3</accession>
<comment type="caution">
    <text evidence="1">The sequence shown here is derived from an EMBL/GenBank/DDBJ whole genome shotgun (WGS) entry which is preliminary data.</text>
</comment>
<reference evidence="1 2" key="1">
    <citation type="journal article" date="2018" name="Sci. Rep.">
        <title>Genomic signatures of local adaptation to the degree of environmental predictability in rotifers.</title>
        <authorList>
            <person name="Franch-Gras L."/>
            <person name="Hahn C."/>
            <person name="Garcia-Roger E.M."/>
            <person name="Carmona M.J."/>
            <person name="Serra M."/>
            <person name="Gomez A."/>
        </authorList>
    </citation>
    <scope>NUCLEOTIDE SEQUENCE [LARGE SCALE GENOMIC DNA]</scope>
    <source>
        <strain evidence="1">HYR1</strain>
    </source>
</reference>
<evidence type="ECO:0000313" key="2">
    <source>
        <dbReference type="Proteomes" id="UP000276133"/>
    </source>
</evidence>
<dbReference type="EMBL" id="REGN01004712">
    <property type="protein sequence ID" value="RNA16416.1"/>
    <property type="molecule type" value="Genomic_DNA"/>
</dbReference>
<protein>
    <submittedName>
        <fullName evidence="1">Uncharacterized protein</fullName>
    </submittedName>
</protein>
<name>A0A3M7QYM3_BRAPC</name>
<dbReference type="Proteomes" id="UP000276133">
    <property type="component" value="Unassembled WGS sequence"/>
</dbReference>
<sequence length="85" mass="9768">MLYFTFSLSCGKNLNQNSNSMVDEIKNIVVQERERQGLSKLDKCWDPYKRPLNRPKFSETGTVSVLAGQLFGGRPFGRPAWRPNF</sequence>